<comment type="caution">
    <text evidence="3">The sequence shown here is derived from an EMBL/GenBank/DDBJ whole genome shotgun (WGS) entry which is preliminary data.</text>
</comment>
<keyword evidence="4" id="KW-1185">Reference proteome</keyword>
<dbReference type="EMBL" id="JABEBT010000043">
    <property type="protein sequence ID" value="KAF7635373.1"/>
    <property type="molecule type" value="Genomic_DNA"/>
</dbReference>
<sequence length="253" mass="29310">MNLFVLQFIIFFLILNLLLEETKCTTTTFFLTVYPIIYFSDPVSYTHNGVIKTPYGIRLYCKVKQKERFIGGKNKVHMIDGNQGALKFNLPAQCKKDEKVFFYISKRIDDANGSSSSQGNSSNSQYSYGKKFRKWLHGNFVVPDIPNVAIVLNYYRIKSGQHGVYVTYFNEKIREYLYYNSATKKYLSYDEEVRESFFYDEKKNELTPTDEEPTHFILAFENDPEPPTPPTEGTEPEDGNNNETTSPSEDDDN</sequence>
<keyword evidence="2" id="KW-0732">Signal</keyword>
<evidence type="ECO:0000313" key="3">
    <source>
        <dbReference type="EMBL" id="KAF7635373.1"/>
    </source>
</evidence>
<organism evidence="3 4">
    <name type="scientific">Meloidogyne graminicola</name>
    <dbReference type="NCBI Taxonomy" id="189291"/>
    <lineage>
        <taxon>Eukaryota</taxon>
        <taxon>Metazoa</taxon>
        <taxon>Ecdysozoa</taxon>
        <taxon>Nematoda</taxon>
        <taxon>Chromadorea</taxon>
        <taxon>Rhabditida</taxon>
        <taxon>Tylenchina</taxon>
        <taxon>Tylenchomorpha</taxon>
        <taxon>Tylenchoidea</taxon>
        <taxon>Meloidogynidae</taxon>
        <taxon>Meloidogyninae</taxon>
        <taxon>Meloidogyne</taxon>
    </lineage>
</organism>
<feature type="signal peptide" evidence="2">
    <location>
        <begin position="1"/>
        <end position="24"/>
    </location>
</feature>
<dbReference type="AlphaFoldDB" id="A0A8S9ZQ93"/>
<gene>
    <name evidence="3" type="ORF">Mgra_00005193</name>
</gene>
<evidence type="ECO:0000256" key="2">
    <source>
        <dbReference type="SAM" id="SignalP"/>
    </source>
</evidence>
<name>A0A8S9ZQ93_9BILA</name>
<proteinExistence type="predicted"/>
<feature type="chain" id="PRO_5035732884" evidence="2">
    <location>
        <begin position="25"/>
        <end position="253"/>
    </location>
</feature>
<feature type="region of interest" description="Disordered" evidence="1">
    <location>
        <begin position="204"/>
        <end position="253"/>
    </location>
</feature>
<evidence type="ECO:0000313" key="4">
    <source>
        <dbReference type="Proteomes" id="UP000605970"/>
    </source>
</evidence>
<dbReference type="Proteomes" id="UP000605970">
    <property type="component" value="Unassembled WGS sequence"/>
</dbReference>
<accession>A0A8S9ZQ93</accession>
<evidence type="ECO:0000256" key="1">
    <source>
        <dbReference type="SAM" id="MobiDB-lite"/>
    </source>
</evidence>
<protein>
    <submittedName>
        <fullName evidence="3">Uncharacterized protein</fullName>
    </submittedName>
</protein>
<reference evidence="3" key="1">
    <citation type="journal article" date="2020" name="Ecol. Evol.">
        <title>Genome structure and content of the rice root-knot nematode (Meloidogyne graminicola).</title>
        <authorList>
            <person name="Phan N.T."/>
            <person name="Danchin E.G.J."/>
            <person name="Klopp C."/>
            <person name="Perfus-Barbeoch L."/>
            <person name="Kozlowski D.K."/>
            <person name="Koutsovoulos G.D."/>
            <person name="Lopez-Roques C."/>
            <person name="Bouchez O."/>
            <person name="Zahm M."/>
            <person name="Besnard G."/>
            <person name="Bellafiore S."/>
        </authorList>
    </citation>
    <scope>NUCLEOTIDE SEQUENCE</scope>
    <source>
        <strain evidence="3">VN-18</strain>
    </source>
</reference>